<dbReference type="EMBL" id="AP026709">
    <property type="protein sequence ID" value="BDQ38656.1"/>
    <property type="molecule type" value="Genomic_DNA"/>
</dbReference>
<dbReference type="Pfam" id="PF13531">
    <property type="entry name" value="SBP_bac_11"/>
    <property type="match status" value="1"/>
</dbReference>
<organism evidence="1 2">
    <name type="scientific">Pseudodesulfovibrio nedwellii</name>
    <dbReference type="NCBI Taxonomy" id="2973072"/>
    <lineage>
        <taxon>Bacteria</taxon>
        <taxon>Pseudomonadati</taxon>
        <taxon>Thermodesulfobacteriota</taxon>
        <taxon>Desulfovibrionia</taxon>
        <taxon>Desulfovibrionales</taxon>
        <taxon>Desulfovibrionaceae</taxon>
    </lineage>
</organism>
<proteinExistence type="predicted"/>
<dbReference type="SUPFAM" id="SSF53850">
    <property type="entry name" value="Periplasmic binding protein-like II"/>
    <property type="match status" value="1"/>
</dbReference>
<keyword evidence="2" id="KW-1185">Reference proteome</keyword>
<gene>
    <name evidence="1" type="ORF">SYK_30160</name>
</gene>
<accession>A0ABM8B484</accession>
<evidence type="ECO:0000313" key="1">
    <source>
        <dbReference type="EMBL" id="BDQ38656.1"/>
    </source>
</evidence>
<name>A0ABM8B484_9BACT</name>
<protein>
    <recommendedName>
        <fullName evidence="3">Molybdate ABC transporter substrate-binding protein</fullName>
    </recommendedName>
</protein>
<sequence length="209" mass="22687">MELAKRFEATHDVTVKMTSGGSQDLAKSIEVNHVGDIFFPGFKTFVDTMEADGQVVDSGMVGHNELVIFVAKGNPRELTGDLVQFVDPSLAVVIGHEDLGAVGKESKRALSVMNIYEQVVRNTVFMVSDSKGLSAAIREGKADIVLNWKAVAQLKDNLDYIDVIPVKGIAPKPLVMASLIYSANPELAKSFLQLCVSPEGRAVFERFGF</sequence>
<dbReference type="PANTHER" id="PTHR30632">
    <property type="entry name" value="MOLYBDATE-BINDING PERIPLASMIC PROTEIN"/>
    <property type="match status" value="1"/>
</dbReference>
<dbReference type="PANTHER" id="PTHR30632:SF0">
    <property type="entry name" value="SULFATE-BINDING PROTEIN"/>
    <property type="match status" value="1"/>
</dbReference>
<dbReference type="Proteomes" id="UP001317742">
    <property type="component" value="Chromosome"/>
</dbReference>
<dbReference type="InterPro" id="IPR050682">
    <property type="entry name" value="ModA/WtpA"/>
</dbReference>
<evidence type="ECO:0000313" key="2">
    <source>
        <dbReference type="Proteomes" id="UP001317742"/>
    </source>
</evidence>
<evidence type="ECO:0008006" key="3">
    <source>
        <dbReference type="Google" id="ProtNLM"/>
    </source>
</evidence>
<dbReference type="Gene3D" id="3.40.190.10">
    <property type="entry name" value="Periplasmic binding protein-like II"/>
    <property type="match status" value="2"/>
</dbReference>
<reference evidence="1 2" key="1">
    <citation type="submission" date="2022-08" db="EMBL/GenBank/DDBJ databases">
        <title>Genome Sequence of the sulphate-reducing bacterium, Pseudodesulfovibrio sp. SYK.</title>
        <authorList>
            <person name="Kondo R."/>
            <person name="Kataoka T."/>
        </authorList>
    </citation>
    <scope>NUCLEOTIDE SEQUENCE [LARGE SCALE GENOMIC DNA]</scope>
    <source>
        <strain evidence="1 2">SYK</strain>
    </source>
</reference>